<dbReference type="STRING" id="1058.SAMN05421783_106177"/>
<gene>
    <name evidence="7" type="primary">lpxD</name>
    <name evidence="10" type="ORF">SAMN05421783_106177</name>
</gene>
<evidence type="ECO:0000256" key="7">
    <source>
        <dbReference type="HAMAP-Rule" id="MF_00523"/>
    </source>
</evidence>
<evidence type="ECO:0000256" key="2">
    <source>
        <dbReference type="ARBA" id="ARBA00022556"/>
    </source>
</evidence>
<dbReference type="InterPro" id="IPR007691">
    <property type="entry name" value="LpxD"/>
</dbReference>
<dbReference type="UniPathway" id="UPA00973"/>
<dbReference type="SUPFAM" id="SSF51161">
    <property type="entry name" value="Trimeric LpxA-like enzymes"/>
    <property type="match status" value="1"/>
</dbReference>
<dbReference type="Gene3D" id="2.160.10.10">
    <property type="entry name" value="Hexapeptide repeat proteins"/>
    <property type="match status" value="1"/>
</dbReference>
<dbReference type="Pfam" id="PF04613">
    <property type="entry name" value="LpxD"/>
    <property type="match status" value="1"/>
</dbReference>
<evidence type="ECO:0000256" key="4">
    <source>
        <dbReference type="ARBA" id="ARBA00022737"/>
    </source>
</evidence>
<dbReference type="InterPro" id="IPR001451">
    <property type="entry name" value="Hexapep"/>
</dbReference>
<dbReference type="PANTHER" id="PTHR43378">
    <property type="entry name" value="UDP-3-O-ACYLGLUCOSAMINE N-ACYLTRANSFERASE"/>
    <property type="match status" value="1"/>
</dbReference>
<dbReference type="HAMAP" id="MF_00523">
    <property type="entry name" value="LpxD"/>
    <property type="match status" value="1"/>
</dbReference>
<dbReference type="AlphaFoldDB" id="A0A1H2V7Z4"/>
<reference evidence="11" key="1">
    <citation type="submission" date="2016-10" db="EMBL/GenBank/DDBJ databases">
        <authorList>
            <person name="Varghese N."/>
            <person name="Submissions S."/>
        </authorList>
    </citation>
    <scope>NUCLEOTIDE SEQUENCE [LARGE SCALE GENOMIC DNA]</scope>
    <source>
        <strain evidence="11">DSM 217</strain>
    </source>
</reference>
<dbReference type="NCBIfam" id="TIGR01853">
    <property type="entry name" value="lipid_A_lpxD"/>
    <property type="match status" value="1"/>
</dbReference>
<comment type="catalytic activity">
    <reaction evidence="7">
        <text>a UDP-3-O-[(3R)-3-hydroxyacyl]-alpha-D-glucosamine + a (3R)-hydroxyacyl-[ACP] = a UDP-2-N,3-O-bis[(3R)-3-hydroxyacyl]-alpha-D-glucosamine + holo-[ACP] + H(+)</text>
        <dbReference type="Rhea" id="RHEA:53836"/>
        <dbReference type="Rhea" id="RHEA-COMP:9685"/>
        <dbReference type="Rhea" id="RHEA-COMP:9945"/>
        <dbReference type="ChEBI" id="CHEBI:15378"/>
        <dbReference type="ChEBI" id="CHEBI:64479"/>
        <dbReference type="ChEBI" id="CHEBI:78827"/>
        <dbReference type="ChEBI" id="CHEBI:137740"/>
        <dbReference type="ChEBI" id="CHEBI:137748"/>
        <dbReference type="EC" id="2.3.1.191"/>
    </reaction>
</comment>
<dbReference type="Gene3D" id="3.40.1390.10">
    <property type="entry name" value="MurE/MurF, N-terminal domain"/>
    <property type="match status" value="1"/>
</dbReference>
<comment type="function">
    <text evidence="7">Catalyzes the N-acylation of UDP-3-O-acylglucosamine using 3-hydroxyacyl-ACP as the acyl donor. Is involved in the biosynthesis of lipid A, a phosphorylated glycolipid that anchors the lipopolysaccharide to the outer membrane of the cell.</text>
</comment>
<dbReference type="RefSeq" id="WP_093030266.1">
    <property type="nucleotide sequence ID" value="NZ_FNNZ01000006.1"/>
</dbReference>
<keyword evidence="6 7" id="KW-0012">Acyltransferase</keyword>
<dbReference type="InterPro" id="IPR011004">
    <property type="entry name" value="Trimer_LpxA-like_sf"/>
</dbReference>
<dbReference type="EMBL" id="FNNZ01000006">
    <property type="protein sequence ID" value="SDW64400.1"/>
    <property type="molecule type" value="Genomic_DNA"/>
</dbReference>
<protein>
    <recommendedName>
        <fullName evidence="7">UDP-3-O-acylglucosamine N-acyltransferase</fullName>
        <ecNumber evidence="7">2.3.1.191</ecNumber>
    </recommendedName>
</protein>
<comment type="subunit">
    <text evidence="7">Homotrimer.</text>
</comment>
<evidence type="ECO:0000256" key="3">
    <source>
        <dbReference type="ARBA" id="ARBA00022679"/>
    </source>
</evidence>
<feature type="active site" description="Proton acceptor" evidence="7">
    <location>
        <position position="237"/>
    </location>
</feature>
<dbReference type="PANTHER" id="PTHR43378:SF2">
    <property type="entry name" value="UDP-3-O-ACYLGLUCOSAMINE N-ACYLTRANSFERASE 1, MITOCHONDRIAL-RELATED"/>
    <property type="match status" value="1"/>
</dbReference>
<comment type="similarity">
    <text evidence="7">Belongs to the transferase hexapeptide repeat family. LpxD subfamily.</text>
</comment>
<proteinExistence type="inferred from homology"/>
<evidence type="ECO:0000313" key="11">
    <source>
        <dbReference type="Proteomes" id="UP000198816"/>
    </source>
</evidence>
<dbReference type="OrthoDB" id="9784739at2"/>
<sequence length="373" mass="38504">MTLSIQDLYDRLQLVLAAPDDAEIRGVNTLDQAGSQDLCFAEEASQADAVASSAAALVLVGESFPDVLGKRLLRVAEPRNLFFEIADWFAPVAASQGIHPSASVHPTAQLGEDVEVGAGVVIDVDARIGSGSRIGPGSYLGVGVQIGNDCLIGSNVSILRDSTLGHRCILHPGARIGGDGFGFRWDGTAHRKIPQLGRVVIEDDVEIGCNSCVDRATLGMTRIGRGTKIDNLVQVAHNVDIGPHSILVSQSGIAGSSKLGQGVVVAGQVAISDHVTVGDGARIGGQTGVVKDIPAGVAVFGTPARPVKQALRESAALIRLPALLKQVERQQQTIDRLERRLADLGGASSSTPSRPGSSASTLSTATLSGSGGD</sequence>
<dbReference type="GO" id="GO:0009245">
    <property type="term" value="P:lipid A biosynthetic process"/>
    <property type="evidence" value="ECO:0007669"/>
    <property type="project" value="UniProtKB-UniRule"/>
</dbReference>
<feature type="domain" description="UDP-3-O-[3-hydroxymyristoyl] glucosamine N-acyltransferase non-repeat region" evidence="9">
    <location>
        <begin position="21"/>
        <end position="87"/>
    </location>
</feature>
<dbReference type="GO" id="GO:0016410">
    <property type="term" value="F:N-acyltransferase activity"/>
    <property type="evidence" value="ECO:0007669"/>
    <property type="project" value="InterPro"/>
</dbReference>
<dbReference type="NCBIfam" id="NF002060">
    <property type="entry name" value="PRK00892.1"/>
    <property type="match status" value="1"/>
</dbReference>
<feature type="compositionally biased region" description="Low complexity" evidence="8">
    <location>
        <begin position="346"/>
        <end position="373"/>
    </location>
</feature>
<keyword evidence="1 7" id="KW-0444">Lipid biosynthesis</keyword>
<dbReference type="CDD" id="cd03352">
    <property type="entry name" value="LbH_LpxD"/>
    <property type="match status" value="1"/>
</dbReference>
<keyword evidence="2 7" id="KW-0441">Lipid A biosynthesis</keyword>
<accession>A0A1H2V7Z4</accession>
<dbReference type="Pfam" id="PF00132">
    <property type="entry name" value="Hexapep"/>
    <property type="match status" value="2"/>
</dbReference>
<keyword evidence="11" id="KW-1185">Reference proteome</keyword>
<evidence type="ECO:0000256" key="5">
    <source>
        <dbReference type="ARBA" id="ARBA00023098"/>
    </source>
</evidence>
<dbReference type="GO" id="GO:0016020">
    <property type="term" value="C:membrane"/>
    <property type="evidence" value="ECO:0007669"/>
    <property type="project" value="GOC"/>
</dbReference>
<organism evidence="10 11">
    <name type="scientific">Thiocapsa roseopersicina</name>
    <dbReference type="NCBI Taxonomy" id="1058"/>
    <lineage>
        <taxon>Bacteria</taxon>
        <taxon>Pseudomonadati</taxon>
        <taxon>Pseudomonadota</taxon>
        <taxon>Gammaproteobacteria</taxon>
        <taxon>Chromatiales</taxon>
        <taxon>Chromatiaceae</taxon>
        <taxon>Thiocapsa</taxon>
    </lineage>
</organism>
<evidence type="ECO:0000256" key="8">
    <source>
        <dbReference type="SAM" id="MobiDB-lite"/>
    </source>
</evidence>
<dbReference type="EC" id="2.3.1.191" evidence="7"/>
<keyword evidence="3 7" id="KW-0808">Transferase</keyword>
<comment type="pathway">
    <text evidence="7">Bacterial outer membrane biogenesis; LPS lipid A biosynthesis.</text>
</comment>
<evidence type="ECO:0000313" key="10">
    <source>
        <dbReference type="EMBL" id="SDW64400.1"/>
    </source>
</evidence>
<dbReference type="PROSITE" id="PS00101">
    <property type="entry name" value="HEXAPEP_TRANSFERASES"/>
    <property type="match status" value="2"/>
</dbReference>
<keyword evidence="4 7" id="KW-0677">Repeat</keyword>
<dbReference type="InterPro" id="IPR018357">
    <property type="entry name" value="Hexapep_transf_CS"/>
</dbReference>
<dbReference type="InterPro" id="IPR020573">
    <property type="entry name" value="UDP_GlcNAc_AcTrfase_non-rep"/>
</dbReference>
<evidence type="ECO:0000256" key="6">
    <source>
        <dbReference type="ARBA" id="ARBA00023315"/>
    </source>
</evidence>
<evidence type="ECO:0000256" key="1">
    <source>
        <dbReference type="ARBA" id="ARBA00022516"/>
    </source>
</evidence>
<keyword evidence="5 7" id="KW-0443">Lipid metabolism</keyword>
<feature type="region of interest" description="Disordered" evidence="8">
    <location>
        <begin position="344"/>
        <end position="373"/>
    </location>
</feature>
<dbReference type="Proteomes" id="UP000198816">
    <property type="component" value="Unassembled WGS sequence"/>
</dbReference>
<name>A0A1H2V7Z4_THIRO</name>
<dbReference type="GO" id="GO:0103118">
    <property type="term" value="F:UDP-3-O-[(3R)-3-hydroxyacyl]-glucosamine N-acyltransferase activity"/>
    <property type="evidence" value="ECO:0007669"/>
    <property type="project" value="UniProtKB-EC"/>
</dbReference>
<evidence type="ECO:0000259" key="9">
    <source>
        <dbReference type="Pfam" id="PF04613"/>
    </source>
</evidence>